<evidence type="ECO:0000313" key="8">
    <source>
        <dbReference type="EMBL" id="CAE8704854.1"/>
    </source>
</evidence>
<protein>
    <recommendedName>
        <fullName evidence="10">Malic enzyme</fullName>
    </recommendedName>
</protein>
<dbReference type="GO" id="GO:0004473">
    <property type="term" value="F:malate dehydrogenase (decarboxylating) (NADP+) activity"/>
    <property type="evidence" value="ECO:0007669"/>
    <property type="project" value="TreeGrafter"/>
</dbReference>
<feature type="domain" description="Malic enzyme N-terminal" evidence="6">
    <location>
        <begin position="71"/>
        <end position="282"/>
    </location>
</feature>
<evidence type="ECO:0000259" key="5">
    <source>
        <dbReference type="SMART" id="SM00919"/>
    </source>
</evidence>
<dbReference type="Proteomes" id="UP000626109">
    <property type="component" value="Unassembled WGS sequence"/>
</dbReference>
<evidence type="ECO:0000313" key="9">
    <source>
        <dbReference type="Proteomes" id="UP000654075"/>
    </source>
</evidence>
<evidence type="ECO:0000256" key="3">
    <source>
        <dbReference type="PIRSR" id="PIRSR000106-2"/>
    </source>
</evidence>
<feature type="active site" description="Proton donor" evidence="2">
    <location>
        <position position="94"/>
    </location>
</feature>
<dbReference type="PANTHER" id="PTHR23406:SF90">
    <property type="entry name" value="MALIC ENZYME-RELATED"/>
    <property type="match status" value="1"/>
</dbReference>
<evidence type="ECO:0000256" key="4">
    <source>
        <dbReference type="PIRSR" id="PIRSR000106-3"/>
    </source>
</evidence>
<dbReference type="SMART" id="SM01274">
    <property type="entry name" value="malic"/>
    <property type="match status" value="1"/>
</dbReference>
<dbReference type="OrthoDB" id="5365701at2759"/>
<dbReference type="EMBL" id="CAJNNW010030869">
    <property type="protein sequence ID" value="CAE8704854.1"/>
    <property type="molecule type" value="Genomic_DNA"/>
</dbReference>
<dbReference type="SUPFAM" id="SSF53223">
    <property type="entry name" value="Aminoacid dehydrogenase-like, N-terminal domain"/>
    <property type="match status" value="1"/>
</dbReference>
<feature type="binding site" evidence="4">
    <location>
        <position position="268"/>
    </location>
    <ligand>
        <name>a divalent metal cation</name>
        <dbReference type="ChEBI" id="CHEBI:60240"/>
    </ligand>
</feature>
<dbReference type="PIRSF" id="PIRSF000106">
    <property type="entry name" value="ME"/>
    <property type="match status" value="1"/>
</dbReference>
<gene>
    <name evidence="7" type="ORF">PGLA1383_LOCUS35011</name>
    <name evidence="8" type="ORF">PGLA2088_LOCUS33401</name>
</gene>
<evidence type="ECO:0000313" key="7">
    <source>
        <dbReference type="EMBL" id="CAE8617353.1"/>
    </source>
</evidence>
<dbReference type="GO" id="GO:0051287">
    <property type="term" value="F:NAD binding"/>
    <property type="evidence" value="ECO:0007669"/>
    <property type="project" value="InterPro"/>
</dbReference>
<dbReference type="PANTHER" id="PTHR23406">
    <property type="entry name" value="MALIC ENZYME-RELATED"/>
    <property type="match status" value="1"/>
</dbReference>
<feature type="binding site" evidence="3">
    <location>
        <position position="485"/>
    </location>
    <ligand>
        <name>(S)-malate</name>
        <dbReference type="ChEBI" id="CHEBI:15589"/>
    </ligand>
</feature>
<keyword evidence="4" id="KW-0479">Metal-binding</keyword>
<dbReference type="InterPro" id="IPR036291">
    <property type="entry name" value="NAD(P)-bd_dom_sf"/>
</dbReference>
<dbReference type="EMBL" id="CAJNNV010026136">
    <property type="protein sequence ID" value="CAE8617353.1"/>
    <property type="molecule type" value="Genomic_DNA"/>
</dbReference>
<dbReference type="GO" id="GO:0005739">
    <property type="term" value="C:mitochondrion"/>
    <property type="evidence" value="ECO:0007669"/>
    <property type="project" value="TreeGrafter"/>
</dbReference>
<dbReference type="InterPro" id="IPR037062">
    <property type="entry name" value="Malic_N_dom_sf"/>
</dbReference>
<dbReference type="Pfam" id="PF03949">
    <property type="entry name" value="Malic_M"/>
    <property type="match status" value="1"/>
</dbReference>
<evidence type="ECO:0000256" key="1">
    <source>
        <dbReference type="ARBA" id="ARBA00008785"/>
    </source>
</evidence>
<dbReference type="SMART" id="SM00919">
    <property type="entry name" value="Malic_M"/>
    <property type="match status" value="1"/>
</dbReference>
<dbReference type="InterPro" id="IPR046346">
    <property type="entry name" value="Aminoacid_DH-like_N_sf"/>
</dbReference>
<dbReference type="InterPro" id="IPR001891">
    <property type="entry name" value="Malic_OxRdtase"/>
</dbReference>
<dbReference type="Pfam" id="PF00390">
    <property type="entry name" value="malic"/>
    <property type="match status" value="1"/>
</dbReference>
<dbReference type="PRINTS" id="PR00072">
    <property type="entry name" value="MALOXRDTASE"/>
</dbReference>
<keyword evidence="9" id="KW-1185">Reference proteome</keyword>
<comment type="cofactor">
    <cofactor evidence="4">
        <name>Mg(2+)</name>
        <dbReference type="ChEBI" id="CHEBI:18420"/>
    </cofactor>
    <cofactor evidence="4">
        <name>Mn(2+)</name>
        <dbReference type="ChEBI" id="CHEBI:29035"/>
    </cofactor>
    <text evidence="4">Divalent metal cations. Prefers magnesium or manganese.</text>
</comment>
<dbReference type="Gene3D" id="3.40.50.720">
    <property type="entry name" value="NAD(P)-binding Rossmann-like Domain"/>
    <property type="match status" value="1"/>
</dbReference>
<dbReference type="AlphaFoldDB" id="A0A813G3T3"/>
<dbReference type="SUPFAM" id="SSF51735">
    <property type="entry name" value="NAD(P)-binding Rossmann-fold domains"/>
    <property type="match status" value="1"/>
</dbReference>
<comment type="similarity">
    <text evidence="1">Belongs to the malic enzymes family.</text>
</comment>
<dbReference type="InterPro" id="IPR012302">
    <property type="entry name" value="Malic_NAD-bd"/>
</dbReference>
<feature type="binding site" evidence="4">
    <location>
        <position position="291"/>
    </location>
    <ligand>
        <name>a divalent metal cation</name>
        <dbReference type="ChEBI" id="CHEBI:60240"/>
    </ligand>
</feature>
<feature type="active site" description="Proton acceptor" evidence="2">
    <location>
        <position position="176"/>
    </location>
</feature>
<feature type="binding site" evidence="4">
    <location>
        <position position="267"/>
    </location>
    <ligand>
        <name>a divalent metal cation</name>
        <dbReference type="ChEBI" id="CHEBI:60240"/>
    </ligand>
</feature>
<evidence type="ECO:0000259" key="6">
    <source>
        <dbReference type="SMART" id="SM01274"/>
    </source>
</evidence>
<dbReference type="Gene3D" id="3.40.50.10380">
    <property type="entry name" value="Malic enzyme, N-terminal domain"/>
    <property type="match status" value="1"/>
</dbReference>
<dbReference type="OMA" id="EVPVTPW"/>
<dbReference type="Proteomes" id="UP000654075">
    <property type="component" value="Unassembled WGS sequence"/>
</dbReference>
<feature type="binding site" evidence="3">
    <location>
        <position position="158"/>
    </location>
    <ligand>
        <name>(S)-malate</name>
        <dbReference type="ChEBI" id="CHEBI:15589"/>
    </ligand>
</feature>
<reference evidence="7" key="1">
    <citation type="submission" date="2021-02" db="EMBL/GenBank/DDBJ databases">
        <authorList>
            <person name="Dougan E. K."/>
            <person name="Rhodes N."/>
            <person name="Thang M."/>
            <person name="Chan C."/>
        </authorList>
    </citation>
    <scope>NUCLEOTIDE SEQUENCE</scope>
</reference>
<dbReference type="GO" id="GO:0006108">
    <property type="term" value="P:malate metabolic process"/>
    <property type="evidence" value="ECO:0007669"/>
    <property type="project" value="TreeGrafter"/>
</dbReference>
<evidence type="ECO:0008006" key="10">
    <source>
        <dbReference type="Google" id="ProtNLM"/>
    </source>
</evidence>
<feature type="binding site" evidence="3">
    <location>
        <position position="441"/>
    </location>
    <ligand>
        <name>(S)-malate</name>
        <dbReference type="ChEBI" id="CHEBI:15589"/>
    </ligand>
</feature>
<dbReference type="NCBIfam" id="NF010052">
    <property type="entry name" value="PRK13529.1"/>
    <property type="match status" value="1"/>
</dbReference>
<accession>A0A813G3T3</accession>
<dbReference type="InterPro" id="IPR012301">
    <property type="entry name" value="Malic_N_dom"/>
</dbReference>
<sequence length="613" mass="66080">MSQRTLSLPKAVVAQGGVEKWNSKSSELRTLGKMLDSMCNATTVPEALDEVQAVMSLGHNLWAYAYMRMLYSKNKELYYATLLNQPSMLLPVVYTPTVGEACQKFGKMPFYRRGCYISITDRGNIKKVLEEYAASELQKDAASGKPLCDCIVFTDAGRILGLGDLGCWGMGIPIGKLDLYTVCAGVNPFRTLPVVIDAGCTDSSGNTDKVVARDHELYPGLKQDRVMQKSGAGTDVNPACYGKDNMIEEFMQAAVDVFGKHSLLQFEDFNSNDAFPLLAQYRDKFLTYNDDIQGTAAVAVAGLLGGIKLRDPSCTNLIDELKQETFLFHGAGSANLGALSLLANEAGVSRDKLFVTNSRGVIWKSADGKEGSFRNDEQKEFATLSKPTFDGTDLIAAITNLKASVIIGAVGRDPGCFNKKVMETMVETAKPNRPIVFALSNPKTQAEITAKDAYEWSGGRAIYGSGTAMDNVTVDGQLRSPGQVNNVYIFPGMSMGAISCKATNIPERLFMVAAEAVANSLDEEDIKADRVVPSPGRIRDVGCNVAVAVILECQKLGLAGENLGASKAEVETALKAKMWSPSPMSIETGGVKVVEEMYDGEGTVAQFSRLVGC</sequence>
<proteinExistence type="inferred from homology"/>
<evidence type="ECO:0000256" key="2">
    <source>
        <dbReference type="PIRSR" id="PIRSR000106-1"/>
    </source>
</evidence>
<name>A0A813G3T3_POLGL</name>
<organism evidence="7 9">
    <name type="scientific">Polarella glacialis</name>
    <name type="common">Dinoflagellate</name>
    <dbReference type="NCBI Taxonomy" id="89957"/>
    <lineage>
        <taxon>Eukaryota</taxon>
        <taxon>Sar</taxon>
        <taxon>Alveolata</taxon>
        <taxon>Dinophyceae</taxon>
        <taxon>Suessiales</taxon>
        <taxon>Suessiaceae</taxon>
        <taxon>Polarella</taxon>
    </lineage>
</organism>
<dbReference type="GO" id="GO:0046872">
    <property type="term" value="F:metal ion binding"/>
    <property type="evidence" value="ECO:0007669"/>
    <property type="project" value="UniProtKB-KW"/>
</dbReference>
<feature type="domain" description="Malic enzyme NAD-binding" evidence="5">
    <location>
        <begin position="292"/>
        <end position="554"/>
    </location>
</feature>
<comment type="caution">
    <text evidence="7">The sequence shown here is derived from an EMBL/GenBank/DDBJ whole genome shotgun (WGS) entry which is preliminary data.</text>
</comment>